<feature type="signal peptide" evidence="1">
    <location>
        <begin position="1"/>
        <end position="19"/>
    </location>
</feature>
<keyword evidence="1" id="KW-0732">Signal</keyword>
<accession>A0A090CXT4</accession>
<dbReference type="EMBL" id="CCEJ010000001">
    <property type="protein sequence ID" value="CDR33012.1"/>
    <property type="molecule type" value="Genomic_DNA"/>
</dbReference>
<dbReference type="eggNOG" id="ENOG5033DNQ">
    <property type="taxonomic scope" value="Bacteria"/>
</dbReference>
<organism evidence="2 3">
    <name type="scientific">Candidatus Criblamydia sequanensis CRIB-18</name>
    <dbReference type="NCBI Taxonomy" id="1437425"/>
    <lineage>
        <taxon>Bacteria</taxon>
        <taxon>Pseudomonadati</taxon>
        <taxon>Chlamydiota</taxon>
        <taxon>Chlamydiia</taxon>
        <taxon>Parachlamydiales</taxon>
        <taxon>Candidatus Criblamydiaceae</taxon>
        <taxon>Candidatus Criblamydia</taxon>
    </lineage>
</organism>
<proteinExistence type="predicted"/>
<comment type="caution">
    <text evidence="2">The sequence shown here is derived from an EMBL/GenBank/DDBJ whole genome shotgun (WGS) entry which is preliminary data.</text>
</comment>
<evidence type="ECO:0000313" key="2">
    <source>
        <dbReference type="EMBL" id="CDR33012.1"/>
    </source>
</evidence>
<dbReference type="RefSeq" id="WP_041016514.1">
    <property type="nucleotide sequence ID" value="NZ_CCEJ010000001.1"/>
</dbReference>
<feature type="chain" id="PRO_5001853727" evidence="1">
    <location>
        <begin position="20"/>
        <end position="475"/>
    </location>
</feature>
<dbReference type="STRING" id="1437425.CSEC_0173"/>
<evidence type="ECO:0000313" key="3">
    <source>
        <dbReference type="Proteomes" id="UP000031552"/>
    </source>
</evidence>
<dbReference type="OrthoDB" id="22150at2"/>
<protein>
    <submittedName>
        <fullName evidence="2">Secreted protein</fullName>
    </submittedName>
</protein>
<reference evidence="2" key="2">
    <citation type="submission" date="2014-09" db="EMBL/GenBank/DDBJ databases">
        <title>Criblamydia sequanensis harbors a mega-plasmid encoding arsenite resistance.</title>
        <authorList>
            <person name="Bertelli C."/>
            <person name="Goesmann A."/>
            <person name="Greub G."/>
        </authorList>
    </citation>
    <scope>NUCLEOTIDE SEQUENCE [LARGE SCALE GENOMIC DNA]</scope>
    <source>
        <strain evidence="2">CRIB-18</strain>
    </source>
</reference>
<sequence length="475" mass="54293">MNNWQLKLFCIFAAFTLNALEFSSLPFEFSSEMIEFSNNNLHLKKNVLLKNKDFKLLSDEARIQFIKKNDKEIGFSTVSLTGGVEAYFKNGGKFNSSTALLDQNKLIAQALVDGFEKVSFSHPFAIRNKKGLLNISSFKMEALLLPEMEGQKTPLQTIYGKGEVVFSIDNWLRMTGDDFQYTPMATKDSNCFGQAYFEISSFKNKISFIYEKSLLVYGKKAIYDPSIGKLLVYQPEGSFLLFTKEGEHNFFFEADELTYDFASGTLELMGQIALESLNFGKINVLGELTVSLDKDPKKFKMIHAEGEIKYCFGESLLNLNGVAAFDPILKKFSLEKKGKEQIHYLREDADFYADHAFISFKKDSLKFIPEKCSLIGDVKGVHKAASKNERDFKPIQYVVASVIEMDFLNNKMEMRAEKPSRVLFYDKINKMQVSADGLKLSMDINRTFQFAKGIGDVRFRFVETELNEMKKKFNY</sequence>
<dbReference type="Proteomes" id="UP000031552">
    <property type="component" value="Unassembled WGS sequence"/>
</dbReference>
<reference evidence="2" key="1">
    <citation type="submission" date="2013-12" db="EMBL/GenBank/DDBJ databases">
        <authorList>
            <person name="Linke B."/>
        </authorList>
    </citation>
    <scope>NUCLEOTIDE SEQUENCE [LARGE SCALE GENOMIC DNA]</scope>
    <source>
        <strain evidence="2">CRIB-18</strain>
    </source>
</reference>
<dbReference type="AlphaFoldDB" id="A0A090CXT4"/>
<keyword evidence="3" id="KW-1185">Reference proteome</keyword>
<gene>
    <name evidence="2" type="ORF">CSEC_0173</name>
</gene>
<name>A0A090CXT4_9BACT</name>
<evidence type="ECO:0000256" key="1">
    <source>
        <dbReference type="SAM" id="SignalP"/>
    </source>
</evidence>